<organism evidence="1">
    <name type="scientific">marine sediment metagenome</name>
    <dbReference type="NCBI Taxonomy" id="412755"/>
    <lineage>
        <taxon>unclassified sequences</taxon>
        <taxon>metagenomes</taxon>
        <taxon>ecological metagenomes</taxon>
    </lineage>
</organism>
<protein>
    <submittedName>
        <fullName evidence="1">Uncharacterized protein</fullName>
    </submittedName>
</protein>
<accession>X1B978</accession>
<comment type="caution">
    <text evidence="1">The sequence shown here is derived from an EMBL/GenBank/DDBJ whole genome shotgun (WGS) entry which is preliminary data.</text>
</comment>
<proteinExistence type="predicted"/>
<sequence length="83" mass="9587">MKIKVITNAWIDRKTRELFELSTYTDEKGWVVQSISRVKANEFIRQLLSELPDETTELKKKILKLEEDIDLLKDVAANPGGLL</sequence>
<gene>
    <name evidence="1" type="ORF">S01H4_48544</name>
</gene>
<dbReference type="AlphaFoldDB" id="X1B978"/>
<name>X1B978_9ZZZZ</name>
<reference evidence="1" key="1">
    <citation type="journal article" date="2014" name="Front. Microbiol.">
        <title>High frequency of phylogenetically diverse reductive dehalogenase-homologous genes in deep subseafloor sedimentary metagenomes.</title>
        <authorList>
            <person name="Kawai M."/>
            <person name="Futagami T."/>
            <person name="Toyoda A."/>
            <person name="Takaki Y."/>
            <person name="Nishi S."/>
            <person name="Hori S."/>
            <person name="Arai W."/>
            <person name="Tsubouchi T."/>
            <person name="Morono Y."/>
            <person name="Uchiyama I."/>
            <person name="Ito T."/>
            <person name="Fujiyama A."/>
            <person name="Inagaki F."/>
            <person name="Takami H."/>
        </authorList>
    </citation>
    <scope>NUCLEOTIDE SEQUENCE</scope>
    <source>
        <strain evidence="1">Expedition CK06-06</strain>
    </source>
</reference>
<dbReference type="EMBL" id="BART01027377">
    <property type="protein sequence ID" value="GAG92349.1"/>
    <property type="molecule type" value="Genomic_DNA"/>
</dbReference>
<evidence type="ECO:0000313" key="1">
    <source>
        <dbReference type="EMBL" id="GAG92349.1"/>
    </source>
</evidence>